<name>A0ABR0JVR2_9EURO</name>
<gene>
    <name evidence="9" type="ORF">LTR24_009869</name>
</gene>
<feature type="compositionally biased region" description="Polar residues" evidence="7">
    <location>
        <begin position="1437"/>
        <end position="1449"/>
    </location>
</feature>
<evidence type="ECO:0000256" key="6">
    <source>
        <dbReference type="ARBA" id="ARBA00022807"/>
    </source>
</evidence>
<dbReference type="PANTHER" id="PTHR24006">
    <property type="entry name" value="UBIQUITIN CARBOXYL-TERMINAL HYDROLASE"/>
    <property type="match status" value="1"/>
</dbReference>
<dbReference type="InterPro" id="IPR001394">
    <property type="entry name" value="Peptidase_C19_UCH"/>
</dbReference>
<evidence type="ECO:0000256" key="7">
    <source>
        <dbReference type="SAM" id="MobiDB-lite"/>
    </source>
</evidence>
<evidence type="ECO:0000256" key="3">
    <source>
        <dbReference type="ARBA" id="ARBA00022670"/>
    </source>
</evidence>
<dbReference type="InterPro" id="IPR038765">
    <property type="entry name" value="Papain-like_cys_pep_sf"/>
</dbReference>
<feature type="region of interest" description="Disordered" evidence="7">
    <location>
        <begin position="1497"/>
        <end position="1774"/>
    </location>
</feature>
<keyword evidence="3" id="KW-0645">Protease</keyword>
<comment type="caution">
    <text evidence="9">The sequence shown here is derived from an EMBL/GenBank/DDBJ whole genome shotgun (WGS) entry which is preliminary data.</text>
</comment>
<comment type="catalytic activity">
    <reaction evidence="1">
        <text>Thiol-dependent hydrolysis of ester, thioester, amide, peptide and isopeptide bonds formed by the C-terminal Gly of ubiquitin (a 76-residue protein attached to proteins as an intracellular targeting signal).</text>
        <dbReference type="EC" id="3.4.19.12"/>
    </reaction>
</comment>
<dbReference type="Proteomes" id="UP001345013">
    <property type="component" value="Unassembled WGS sequence"/>
</dbReference>
<feature type="region of interest" description="Disordered" evidence="7">
    <location>
        <begin position="1377"/>
        <end position="1483"/>
    </location>
</feature>
<dbReference type="CDD" id="cd02257">
    <property type="entry name" value="Peptidase_C19"/>
    <property type="match status" value="1"/>
</dbReference>
<feature type="compositionally biased region" description="Polar residues" evidence="7">
    <location>
        <begin position="1621"/>
        <end position="1631"/>
    </location>
</feature>
<evidence type="ECO:0000256" key="4">
    <source>
        <dbReference type="ARBA" id="ARBA00022786"/>
    </source>
</evidence>
<proteinExistence type="predicted"/>
<reference evidence="9 10" key="1">
    <citation type="submission" date="2023-08" db="EMBL/GenBank/DDBJ databases">
        <title>Black Yeasts Isolated from many extreme environments.</title>
        <authorList>
            <person name="Coleine C."/>
            <person name="Stajich J.E."/>
            <person name="Selbmann L."/>
        </authorList>
    </citation>
    <scope>NUCLEOTIDE SEQUENCE [LARGE SCALE GENOMIC DNA]</scope>
    <source>
        <strain evidence="9 10">CCFEE 5885</strain>
    </source>
</reference>
<feature type="compositionally biased region" description="Low complexity" evidence="7">
    <location>
        <begin position="1635"/>
        <end position="1655"/>
    </location>
</feature>
<evidence type="ECO:0000256" key="5">
    <source>
        <dbReference type="ARBA" id="ARBA00022801"/>
    </source>
</evidence>
<dbReference type="EC" id="3.4.19.12" evidence="2"/>
<evidence type="ECO:0000256" key="1">
    <source>
        <dbReference type="ARBA" id="ARBA00000707"/>
    </source>
</evidence>
<dbReference type="Pfam" id="PF00443">
    <property type="entry name" value="UCH"/>
    <property type="match status" value="1"/>
</dbReference>
<feature type="domain" description="USP" evidence="8">
    <location>
        <begin position="1024"/>
        <end position="1374"/>
    </location>
</feature>
<keyword evidence="10" id="KW-1185">Reference proteome</keyword>
<protein>
    <recommendedName>
        <fullName evidence="2">ubiquitinyl hydrolase 1</fullName>
        <ecNumber evidence="2">3.4.19.12</ecNumber>
    </recommendedName>
</protein>
<dbReference type="InterPro" id="IPR028889">
    <property type="entry name" value="USP"/>
</dbReference>
<keyword evidence="4" id="KW-0833">Ubl conjugation pathway</keyword>
<evidence type="ECO:0000259" key="8">
    <source>
        <dbReference type="PROSITE" id="PS50235"/>
    </source>
</evidence>
<dbReference type="PANTHER" id="PTHR24006:SF687">
    <property type="entry name" value="UBIQUITIN CARBOXYL-TERMINAL HYDROLASE 10"/>
    <property type="match status" value="1"/>
</dbReference>
<feature type="compositionally biased region" description="Low complexity" evidence="7">
    <location>
        <begin position="995"/>
        <end position="1005"/>
    </location>
</feature>
<dbReference type="InterPro" id="IPR050164">
    <property type="entry name" value="Peptidase_C19"/>
</dbReference>
<dbReference type="PROSITE" id="PS50235">
    <property type="entry name" value="USP_3"/>
    <property type="match status" value="1"/>
</dbReference>
<evidence type="ECO:0000313" key="9">
    <source>
        <dbReference type="EMBL" id="KAK5075796.1"/>
    </source>
</evidence>
<evidence type="ECO:0000313" key="10">
    <source>
        <dbReference type="Proteomes" id="UP001345013"/>
    </source>
</evidence>
<feature type="compositionally biased region" description="Low complexity" evidence="7">
    <location>
        <begin position="1754"/>
        <end position="1774"/>
    </location>
</feature>
<feature type="compositionally biased region" description="Basic and acidic residues" evidence="7">
    <location>
        <begin position="1497"/>
        <end position="1589"/>
    </location>
</feature>
<accession>A0ABR0JVR2</accession>
<keyword evidence="6" id="KW-0788">Thiol protease</keyword>
<feature type="compositionally biased region" description="Polar residues" evidence="7">
    <location>
        <begin position="1675"/>
        <end position="1699"/>
    </location>
</feature>
<feature type="compositionally biased region" description="Low complexity" evidence="7">
    <location>
        <begin position="1598"/>
        <end position="1620"/>
    </location>
</feature>
<dbReference type="EMBL" id="JAVRRG010000245">
    <property type="protein sequence ID" value="KAK5075796.1"/>
    <property type="molecule type" value="Genomic_DNA"/>
</dbReference>
<dbReference type="SUPFAM" id="SSF54001">
    <property type="entry name" value="Cysteine proteinases"/>
    <property type="match status" value="1"/>
</dbReference>
<keyword evidence="5" id="KW-0378">Hydrolase</keyword>
<feature type="region of interest" description="Disordered" evidence="7">
    <location>
        <begin position="995"/>
        <end position="1015"/>
    </location>
</feature>
<evidence type="ECO:0000256" key="2">
    <source>
        <dbReference type="ARBA" id="ARBA00012759"/>
    </source>
</evidence>
<feature type="compositionally biased region" description="Polar residues" evidence="7">
    <location>
        <begin position="1710"/>
        <end position="1735"/>
    </location>
</feature>
<organism evidence="9 10">
    <name type="scientific">Lithohypha guttulata</name>
    <dbReference type="NCBI Taxonomy" id="1690604"/>
    <lineage>
        <taxon>Eukaryota</taxon>
        <taxon>Fungi</taxon>
        <taxon>Dikarya</taxon>
        <taxon>Ascomycota</taxon>
        <taxon>Pezizomycotina</taxon>
        <taxon>Eurotiomycetes</taxon>
        <taxon>Chaetothyriomycetidae</taxon>
        <taxon>Chaetothyriales</taxon>
        <taxon>Trichomeriaceae</taxon>
        <taxon>Lithohypha</taxon>
    </lineage>
</organism>
<sequence>MALPADDLLFLNEQVDIPPRSIRSWVIEPTPDIQLSNAKHIESFARTVEAFERFHEAPNIADVTLRDLLKLPERRLVRVRIAQRDTDRYKIEVAYDNLDGARDPERSENNFQAALTVIGYTAAQVEILARRGLIPILERLLLPANEVSQGRWLLKAAERLAAADEAFTLRKNAPTVLVGAQAGTVVQVTIRGIELDEQDRYQEWRLERQISLGSVNEPFPYQHDFDFEKRTTWLDAQPRADTMKIGLPRHRHIVDLTNVEQSKDFLFAQWLVIAFDGYIGKRADAKQQVDIAVLRACFRNNTVPETAEIVTPARYESAVARPSQPFVLPPQDDHTMIDECLPWRFRYKNGTFHIRPKRHLKGQGQKNVVHIQPDLLVVVEVLNAILIKWITGRKADTCTLFGKNTAKALEDPDVVATGSFNPCKEQDRKSHWHVCAGCLSAYPCHHFPTRDSFLMCCERCSIAGKPVGWKLLKVMQDAIPEVHKVHVPKVHVQKVQARFNFYLNEEGRRIGRDLHAEKKAVWQTMQQLFQLPGELARYRDIYVKDQVLDSDPSTRTEIWTGQRKSPLAPTVEGVHRVFILDDNRRYHAPGNLAITSSSMNSIAGENPKIALKAVRQFLHPESEEDELDAVRCLLLCASIRAEFDLNNRLPGIGQQATPYLQRLAEAVASGNPPIERYVPNEVVLAPFSMIQIQTVFDPDWRPDNFADKVQPHLEKIAQKFNLDSPQMRPNWTIIGDMTGGVEVPFPFSKHSIKLATIRQWTWYDFFMWCCYKLARLRTTCDNHLVGEYRGDAEAARSITVQQFMFSVMNIYMLMLVKDRDEGGPQYPSQGLRARDAAGLEPLVHLRNPMSMSIAHEVHGAAMLVGYPDQDGGFTTDQGQDAFDEAQCNIALETLALNVGKWSHDNDQVASIMGQFANLRVKESEFVPGAPRPYPAGETLASNSVRFNEYLFDQPLSAEDEDFAFSKSAREKLRRYLPQSGVPTLSFEQQGSDISSLHSSVVSTSESESDSEDEPVYKTAVPKRANLGRGHATCYVSSPLQMLHNITPFKEAIQLSEVQEIRDKHVLKDDPELKRHHHFHKSLQATMGALSEAAGTSRKLSAGITQGFRRASELGAPDIWEDKEEDANEYIQFLLKVLNLLTDRSEIEDRTQSDWTKVDGVRILVNPADRISAPLQRDCDEVYEKKKHATPVTRSCACIAFEEVLEVQVLGNENVNLASLRDAFLVENEASDDPGARHCLKCTTGKLTTTRRSIRNAPELLMLAVRRGDYRKEISYLRTFMGRIEDADMIRLAAWQTRLPSEPASAKRPSAEYELIGTIMYRDVVPHYIAFVREGLGNEGPWVCYDDLKTAPTYGAPNQEEFRAFTETLLVYRKRTAGEEHEQAGHPATTASTASNVPEHLYGDPDVQMLSDDGDTVPPPPNVSDDNPPDSGLMLGEDQQQAESQASGDTSRAGHVTASGQEKERQTGSVAQQEALARTDNEVSRLTGLVENLLNELTEHRKEAQIQREENDKQRKENDKQRKENEAQRNENQARREENASQRRENQAQRAENEMQRKANEITRRDLQGRVAEVERREKDLQEAEQKLQRQESTTQKPAVSSTSQAAVGASASGPASSSTSRPVTPSANQTLGAIPQQPGAATTTGPATPQAHTPGSIPSINIAGESPGPAEKDNTQQSSLGKRTRNLFTPSASKGTTPTEPKRSRPSEATVASRSSSIQSEGLLQAGQNLASVTGITDPPAAATSSRLSGMFPSRSDSVRSTATASTSAASTRLGGSLLGSGKKLIKRSAVRATDPCRKRKAPSILGTSSPFSGAIVSVEGERVAEAGRREYLVRRVGIPDAWEAADVVEREAADKVEDFRRRHGGT</sequence>
<dbReference type="Gene3D" id="3.90.70.10">
    <property type="entry name" value="Cysteine proteinases"/>
    <property type="match status" value="1"/>
</dbReference>